<dbReference type="SUPFAM" id="SSF53850">
    <property type="entry name" value="Periplasmic binding protein-like II"/>
    <property type="match status" value="1"/>
</dbReference>
<dbReference type="RefSeq" id="WP_175051966.1">
    <property type="nucleotide sequence ID" value="NZ_CADIKC010000005.1"/>
</dbReference>
<evidence type="ECO:0000256" key="4">
    <source>
        <dbReference type="ARBA" id="ARBA00023163"/>
    </source>
</evidence>
<keyword evidence="4" id="KW-0804">Transcription</keyword>
<dbReference type="Pfam" id="PF00126">
    <property type="entry name" value="HTH_1"/>
    <property type="match status" value="1"/>
</dbReference>
<feature type="domain" description="HTH lysR-type" evidence="5">
    <location>
        <begin position="5"/>
        <end position="62"/>
    </location>
</feature>
<dbReference type="PANTHER" id="PTHR30126">
    <property type="entry name" value="HTH-TYPE TRANSCRIPTIONAL REGULATOR"/>
    <property type="match status" value="1"/>
</dbReference>
<evidence type="ECO:0000256" key="3">
    <source>
        <dbReference type="ARBA" id="ARBA00023125"/>
    </source>
</evidence>
<dbReference type="EMBL" id="CADIKC010000005">
    <property type="protein sequence ID" value="CAB3707082.1"/>
    <property type="molecule type" value="Genomic_DNA"/>
</dbReference>
<dbReference type="GO" id="GO:0000976">
    <property type="term" value="F:transcription cis-regulatory region binding"/>
    <property type="evidence" value="ECO:0007669"/>
    <property type="project" value="TreeGrafter"/>
</dbReference>
<dbReference type="FunFam" id="1.10.10.10:FF:000001">
    <property type="entry name" value="LysR family transcriptional regulator"/>
    <property type="match status" value="1"/>
</dbReference>
<evidence type="ECO:0000313" key="7">
    <source>
        <dbReference type="Proteomes" id="UP000494255"/>
    </source>
</evidence>
<proteinExistence type="inferred from homology"/>
<reference evidence="6 7" key="1">
    <citation type="submission" date="2020-04" db="EMBL/GenBank/DDBJ databases">
        <authorList>
            <person name="De Canck E."/>
        </authorList>
    </citation>
    <scope>NUCLEOTIDE SEQUENCE [LARGE SCALE GENOMIC DNA]</scope>
    <source>
        <strain evidence="6 7">LMG 24238</strain>
    </source>
</reference>
<dbReference type="PROSITE" id="PS50931">
    <property type="entry name" value="HTH_LYSR"/>
    <property type="match status" value="1"/>
</dbReference>
<keyword evidence="3" id="KW-0238">DNA-binding</keyword>
<dbReference type="Gene3D" id="1.10.10.10">
    <property type="entry name" value="Winged helix-like DNA-binding domain superfamily/Winged helix DNA-binding domain"/>
    <property type="match status" value="1"/>
</dbReference>
<dbReference type="InterPro" id="IPR000847">
    <property type="entry name" value="LysR_HTH_N"/>
</dbReference>
<dbReference type="GeneID" id="97042565"/>
<comment type="similarity">
    <text evidence="1">Belongs to the LysR transcriptional regulatory family.</text>
</comment>
<dbReference type="Gene3D" id="3.40.190.290">
    <property type="match status" value="1"/>
</dbReference>
<sequence length="308" mass="33237">MIESVSIDQLRMFVAAADTGSFSAAARRLNRAQSAISQAIAALETSLGISLFDRSERFPKLTPQGSKLLATARGIVRDTDGLKAHARNLAGGLEPELAIVLDTMFPQSLLTTIAQGWAAEFPETPLRVHFEALGAVAQAVLDRRSSIGVIGTLQTVPPDLSREWVFDLPLVTVVAPSHPLADAKGRIKPELAERHVQIVLTDRSALSAGQEFGVFGRQAWRVTELSTKHAFLCAGLGWGNMPYPSVADDIAAGRLVTIELEGIPSGYGLPMSVVYRSDSPPGLAGRWMIDQMRSIVLKHRGRSSSRKH</sequence>
<evidence type="ECO:0000256" key="1">
    <source>
        <dbReference type="ARBA" id="ARBA00009437"/>
    </source>
</evidence>
<gene>
    <name evidence="6" type="primary">yhaJ_3</name>
    <name evidence="6" type="ORF">LMG24238_03959</name>
</gene>
<evidence type="ECO:0000259" key="5">
    <source>
        <dbReference type="PROSITE" id="PS50931"/>
    </source>
</evidence>
<dbReference type="Proteomes" id="UP000494255">
    <property type="component" value="Unassembled WGS sequence"/>
</dbReference>
<protein>
    <submittedName>
        <fullName evidence="6">HTH-type transcriptional regulator YhaJ</fullName>
    </submittedName>
</protein>
<dbReference type="InterPro" id="IPR036388">
    <property type="entry name" value="WH-like_DNA-bd_sf"/>
</dbReference>
<dbReference type="SUPFAM" id="SSF46785">
    <property type="entry name" value="Winged helix' DNA-binding domain"/>
    <property type="match status" value="1"/>
</dbReference>
<dbReference type="PANTHER" id="PTHR30126:SF91">
    <property type="entry name" value="LYSR FAMILY TRANSCRIPTIONAL REGULATOR"/>
    <property type="match status" value="1"/>
</dbReference>
<dbReference type="GO" id="GO:0003700">
    <property type="term" value="F:DNA-binding transcription factor activity"/>
    <property type="evidence" value="ECO:0007669"/>
    <property type="project" value="InterPro"/>
</dbReference>
<dbReference type="InterPro" id="IPR036390">
    <property type="entry name" value="WH_DNA-bd_sf"/>
</dbReference>
<name>A0A6J5BHS9_9BURK</name>
<dbReference type="Pfam" id="PF03466">
    <property type="entry name" value="LysR_substrate"/>
    <property type="match status" value="1"/>
</dbReference>
<keyword evidence="7" id="KW-1185">Reference proteome</keyword>
<accession>A0A6J5BHS9</accession>
<keyword evidence="2" id="KW-0805">Transcription regulation</keyword>
<evidence type="ECO:0000313" key="6">
    <source>
        <dbReference type="EMBL" id="CAB3707082.1"/>
    </source>
</evidence>
<organism evidence="6 7">
    <name type="scientific">Paraburkholderia sediminicola</name>
    <dbReference type="NCBI Taxonomy" id="458836"/>
    <lineage>
        <taxon>Bacteria</taxon>
        <taxon>Pseudomonadati</taxon>
        <taxon>Pseudomonadota</taxon>
        <taxon>Betaproteobacteria</taxon>
        <taxon>Burkholderiales</taxon>
        <taxon>Burkholderiaceae</taxon>
        <taxon>Paraburkholderia</taxon>
    </lineage>
</organism>
<dbReference type="AlphaFoldDB" id="A0A6J5BHS9"/>
<dbReference type="InterPro" id="IPR005119">
    <property type="entry name" value="LysR_subst-bd"/>
</dbReference>
<evidence type="ECO:0000256" key="2">
    <source>
        <dbReference type="ARBA" id="ARBA00023015"/>
    </source>
</evidence>
<dbReference type="PRINTS" id="PR00039">
    <property type="entry name" value="HTHLYSR"/>
</dbReference>